<dbReference type="Proteomes" id="UP000597656">
    <property type="component" value="Unassembled WGS sequence"/>
</dbReference>
<dbReference type="InterPro" id="IPR041916">
    <property type="entry name" value="Anti_sigma_zinc_sf"/>
</dbReference>
<gene>
    <name evidence="9" type="ORF">GCM10011609_20320</name>
</gene>
<dbReference type="NCBIfam" id="TIGR02937">
    <property type="entry name" value="sigma70-ECF"/>
    <property type="match status" value="1"/>
</dbReference>
<evidence type="ECO:0000259" key="7">
    <source>
        <dbReference type="Pfam" id="PF04542"/>
    </source>
</evidence>
<dbReference type="InterPro" id="IPR013325">
    <property type="entry name" value="RNA_pol_sigma_r2"/>
</dbReference>
<dbReference type="Gene3D" id="1.10.10.10">
    <property type="entry name" value="Winged helix-like DNA-binding domain superfamily/Winged helix DNA-binding domain"/>
    <property type="match status" value="1"/>
</dbReference>
<dbReference type="PANTHER" id="PTHR43133">
    <property type="entry name" value="RNA POLYMERASE ECF-TYPE SIGMA FACTO"/>
    <property type="match status" value="1"/>
</dbReference>
<dbReference type="PANTHER" id="PTHR43133:SF8">
    <property type="entry name" value="RNA POLYMERASE SIGMA FACTOR HI_1459-RELATED"/>
    <property type="match status" value="1"/>
</dbReference>
<keyword evidence="10" id="KW-1185">Reference proteome</keyword>
<evidence type="ECO:0000313" key="10">
    <source>
        <dbReference type="Proteomes" id="UP000597656"/>
    </source>
</evidence>
<keyword evidence="4" id="KW-0238">DNA-binding</keyword>
<reference evidence="10" key="1">
    <citation type="journal article" date="2019" name="Int. J. Syst. Evol. Microbiol.">
        <title>The Global Catalogue of Microorganisms (GCM) 10K type strain sequencing project: providing services to taxonomists for standard genome sequencing and annotation.</title>
        <authorList>
            <consortium name="The Broad Institute Genomics Platform"/>
            <consortium name="The Broad Institute Genome Sequencing Center for Infectious Disease"/>
            <person name="Wu L."/>
            <person name="Ma J."/>
        </authorList>
    </citation>
    <scope>NUCLEOTIDE SEQUENCE [LARGE SCALE GENOMIC DNA]</scope>
    <source>
        <strain evidence="10">CGMCC 4.7319</strain>
    </source>
</reference>
<organism evidence="9 10">
    <name type="scientific">Lentzea pudingi</name>
    <dbReference type="NCBI Taxonomy" id="1789439"/>
    <lineage>
        <taxon>Bacteria</taxon>
        <taxon>Bacillati</taxon>
        <taxon>Actinomycetota</taxon>
        <taxon>Actinomycetes</taxon>
        <taxon>Pseudonocardiales</taxon>
        <taxon>Pseudonocardiaceae</taxon>
        <taxon>Lentzea</taxon>
    </lineage>
</organism>
<comment type="caution">
    <text evidence="9">The sequence shown here is derived from an EMBL/GenBank/DDBJ whole genome shotgun (WGS) entry which is preliminary data.</text>
</comment>
<dbReference type="Pfam" id="PF04542">
    <property type="entry name" value="Sigma70_r2"/>
    <property type="match status" value="1"/>
</dbReference>
<evidence type="ECO:0000256" key="4">
    <source>
        <dbReference type="ARBA" id="ARBA00023125"/>
    </source>
</evidence>
<keyword evidence="3" id="KW-0731">Sigma factor</keyword>
<proteinExistence type="inferred from homology"/>
<dbReference type="SUPFAM" id="SSF88659">
    <property type="entry name" value="Sigma3 and sigma4 domains of RNA polymerase sigma factors"/>
    <property type="match status" value="1"/>
</dbReference>
<dbReference type="Pfam" id="PF13490">
    <property type="entry name" value="zf-HC2"/>
    <property type="match status" value="1"/>
</dbReference>
<dbReference type="InterPro" id="IPR027383">
    <property type="entry name" value="Znf_put"/>
</dbReference>
<feature type="compositionally biased region" description="Pro residues" evidence="6">
    <location>
        <begin position="324"/>
        <end position="391"/>
    </location>
</feature>
<feature type="domain" description="RNA polymerase sigma-70 region 2" evidence="7">
    <location>
        <begin position="31"/>
        <end position="98"/>
    </location>
</feature>
<evidence type="ECO:0000256" key="3">
    <source>
        <dbReference type="ARBA" id="ARBA00023082"/>
    </source>
</evidence>
<dbReference type="Gene3D" id="1.10.10.1320">
    <property type="entry name" value="Anti-sigma factor, zinc-finger domain"/>
    <property type="match status" value="1"/>
</dbReference>
<evidence type="ECO:0000256" key="1">
    <source>
        <dbReference type="ARBA" id="ARBA00010641"/>
    </source>
</evidence>
<protein>
    <recommendedName>
        <fullName evidence="11">RNA polymerase sigma factor, sigma-70 family</fullName>
    </recommendedName>
</protein>
<dbReference type="InterPro" id="IPR039425">
    <property type="entry name" value="RNA_pol_sigma-70-like"/>
</dbReference>
<dbReference type="Gene3D" id="1.10.1740.10">
    <property type="match status" value="1"/>
</dbReference>
<feature type="region of interest" description="Disordered" evidence="6">
    <location>
        <begin position="324"/>
        <end position="425"/>
    </location>
</feature>
<evidence type="ECO:0000256" key="2">
    <source>
        <dbReference type="ARBA" id="ARBA00023015"/>
    </source>
</evidence>
<dbReference type="InterPro" id="IPR007627">
    <property type="entry name" value="RNA_pol_sigma70_r2"/>
</dbReference>
<feature type="domain" description="Putative zinc-finger" evidence="8">
    <location>
        <begin position="195"/>
        <end position="229"/>
    </location>
</feature>
<feature type="compositionally biased region" description="Pro residues" evidence="6">
    <location>
        <begin position="697"/>
        <end position="731"/>
    </location>
</feature>
<dbReference type="EMBL" id="BMNC01000002">
    <property type="protein sequence ID" value="GGM84156.1"/>
    <property type="molecule type" value="Genomic_DNA"/>
</dbReference>
<evidence type="ECO:0000259" key="8">
    <source>
        <dbReference type="Pfam" id="PF13490"/>
    </source>
</evidence>
<keyword evidence="5" id="KW-0804">Transcription</keyword>
<sequence length="750" mass="77327">MAIVPADVQGPSDAELIESVRGGTIDAYGQLYERHVSAAYNLARQLARSQAEADDLVSEAFAKVLDTLRAGRGPDAAFRAYLLTALRHTAYDKTRRDKKVDLTEDMTDVAPAVQFSDTAVAGLERSLAARAFAALPERWQMVLWHTEIEGQSPAEVAPLLGLTANGVSALAYRAREGLKQQYLQMHLADTEAERCKATVDRLGAWTRAGLSKREATQVEAHLDECGRCRALAAELADVNGALRIFVAPLVLGLGATTYLVAAGTTTAVVGAGAAAGGAGAVGAAIPRQLVTVGGSAAAVAAAVVIALAAASGEQQAPVVQAVDPPPAQTQVQPPRPVPPVPPAPTPSTQPPPTTTTTTEPPPSVTPPAPPAPPAPSEPPAPEPPAPAPPSLTPTTPSGYSLTPGEEPKDFPITVRNTGGTAAPPASMVLNLPPGVVSTGGPAGLRGARLLQPDGSADQTVNCPAGTGTIVCATPQGIAPGGQATFHFLLRATDTAVPGTITGVISAGTSVSVDISVEVNVPPVNDDIDLAVKTYGKWWQGTRADVEVRNKGPRAGTLKLDITAEKLVIVKLDRQCRQVDARTIRCVADLDKGGKFRMSFWAFGRHGGDVTVAAVLGNATKSVTVPVKGWPEHPPGEEPPNPPTTTTTAPTTTTQPTQPTKPTDPTQPTRPTDPTKPTGPTEPAGPTEPTRPTEPSTPENPPSQTPPPSTPSVPPSTTPPGPEEPCEPPPGLIPGLLGPILGWPDCAPPRS</sequence>
<dbReference type="InterPro" id="IPR013324">
    <property type="entry name" value="RNA_pol_sigma_r3/r4-like"/>
</dbReference>
<dbReference type="SUPFAM" id="SSF88946">
    <property type="entry name" value="Sigma2 domain of RNA polymerase sigma factors"/>
    <property type="match status" value="1"/>
</dbReference>
<keyword evidence="2" id="KW-0805">Transcription regulation</keyword>
<comment type="similarity">
    <text evidence="1">Belongs to the sigma-70 factor family. ECF subfamily.</text>
</comment>
<dbReference type="RefSeq" id="WP_268241222.1">
    <property type="nucleotide sequence ID" value="NZ_BMNC01000002.1"/>
</dbReference>
<accession>A0ABQ2HK19</accession>
<dbReference type="InterPro" id="IPR014284">
    <property type="entry name" value="RNA_pol_sigma-70_dom"/>
</dbReference>
<evidence type="ECO:0000256" key="6">
    <source>
        <dbReference type="SAM" id="MobiDB-lite"/>
    </source>
</evidence>
<evidence type="ECO:0000256" key="5">
    <source>
        <dbReference type="ARBA" id="ARBA00023163"/>
    </source>
</evidence>
<feature type="region of interest" description="Disordered" evidence="6">
    <location>
        <begin position="624"/>
        <end position="750"/>
    </location>
</feature>
<evidence type="ECO:0008006" key="11">
    <source>
        <dbReference type="Google" id="ProtNLM"/>
    </source>
</evidence>
<name>A0ABQ2HK19_9PSEU</name>
<dbReference type="InterPro" id="IPR036388">
    <property type="entry name" value="WH-like_DNA-bd_sf"/>
</dbReference>
<evidence type="ECO:0000313" key="9">
    <source>
        <dbReference type="EMBL" id="GGM84156.1"/>
    </source>
</evidence>
<feature type="compositionally biased region" description="Low complexity" evidence="6">
    <location>
        <begin position="643"/>
        <end position="696"/>
    </location>
</feature>